<feature type="transmembrane region" description="Helical" evidence="1">
    <location>
        <begin position="12"/>
        <end position="30"/>
    </location>
</feature>
<dbReference type="Proteomes" id="UP000490535">
    <property type="component" value="Unassembled WGS sequence"/>
</dbReference>
<comment type="caution">
    <text evidence="2">The sequence shown here is derived from an EMBL/GenBank/DDBJ whole genome shotgun (WGS) entry which is preliminary data.</text>
</comment>
<sequence>MKTFDIRKAIRPISLAIVIIIAILCARHIWNYYNAEPWTRDGRIRGDVIQVSSDNCWFGDGSHGSRQPNSEKRAGVI</sequence>
<accession>A0A833PEK0</accession>
<reference evidence="3" key="1">
    <citation type="journal article" date="2020" name="MBio">
        <title>Horizontal gene transfer to a defensive symbiont with a reduced genome amongst a multipartite beetle microbiome.</title>
        <authorList>
            <person name="Waterworth S.C."/>
            <person name="Florez L.V."/>
            <person name="Rees E.R."/>
            <person name="Hertweck C."/>
            <person name="Kaltenpoth M."/>
            <person name="Kwan J.C."/>
        </authorList>
    </citation>
    <scope>NUCLEOTIDE SEQUENCE [LARGE SCALE GENOMIC DNA]</scope>
</reference>
<dbReference type="EMBL" id="WNDP01000079">
    <property type="protein sequence ID" value="KAF1023292.1"/>
    <property type="molecule type" value="Genomic_DNA"/>
</dbReference>
<keyword evidence="1" id="KW-0812">Transmembrane</keyword>
<gene>
    <name evidence="2" type="primary">aaeA_1</name>
    <name evidence="2" type="ORF">GAK29_02976</name>
</gene>
<keyword evidence="1" id="KW-1133">Transmembrane helix</keyword>
<keyword evidence="1" id="KW-0472">Membrane</keyword>
<evidence type="ECO:0000313" key="3">
    <source>
        <dbReference type="Proteomes" id="UP000490535"/>
    </source>
</evidence>
<organism evidence="2 3">
    <name type="scientific">Acinetobacter bereziniae</name>
    <name type="common">Acinetobacter genomosp. 10</name>
    <dbReference type="NCBI Taxonomy" id="106648"/>
    <lineage>
        <taxon>Bacteria</taxon>
        <taxon>Pseudomonadati</taxon>
        <taxon>Pseudomonadota</taxon>
        <taxon>Gammaproteobacteria</taxon>
        <taxon>Moraxellales</taxon>
        <taxon>Moraxellaceae</taxon>
        <taxon>Acinetobacter</taxon>
    </lineage>
</organism>
<name>A0A833PEK0_ACIBZ</name>
<proteinExistence type="predicted"/>
<dbReference type="AlphaFoldDB" id="A0A833PEK0"/>
<protein>
    <submittedName>
        <fullName evidence="2">p-hydroxybenzoic acid efflux pump subunit AaeA</fullName>
    </submittedName>
</protein>
<evidence type="ECO:0000313" key="2">
    <source>
        <dbReference type="EMBL" id="KAF1023292.1"/>
    </source>
</evidence>
<evidence type="ECO:0000256" key="1">
    <source>
        <dbReference type="SAM" id="Phobius"/>
    </source>
</evidence>